<keyword evidence="1" id="KW-0812">Transmembrane</keyword>
<gene>
    <name evidence="3" type="ORF">E7215_07415</name>
</gene>
<dbReference type="AlphaFoldDB" id="A0A927W3T6"/>
<reference evidence="3" key="1">
    <citation type="submission" date="2019-04" db="EMBL/GenBank/DDBJ databases">
        <title>Evolution of Biomass-Degrading Anaerobic Consortia Revealed by Metagenomics.</title>
        <authorList>
            <person name="Peng X."/>
        </authorList>
    </citation>
    <scope>NUCLEOTIDE SEQUENCE</scope>
    <source>
        <strain evidence="3">SIG254</strain>
    </source>
</reference>
<dbReference type="InterPro" id="IPR027954">
    <property type="entry name" value="Transcobalamin-like_C"/>
</dbReference>
<organism evidence="3 4">
    <name type="scientific">Clostridium sulfidigenes</name>
    <dbReference type="NCBI Taxonomy" id="318464"/>
    <lineage>
        <taxon>Bacteria</taxon>
        <taxon>Bacillati</taxon>
        <taxon>Bacillota</taxon>
        <taxon>Clostridia</taxon>
        <taxon>Eubacteriales</taxon>
        <taxon>Clostridiaceae</taxon>
        <taxon>Clostridium</taxon>
    </lineage>
</organism>
<dbReference type="Proteomes" id="UP000768462">
    <property type="component" value="Unassembled WGS sequence"/>
</dbReference>
<proteinExistence type="predicted"/>
<protein>
    <submittedName>
        <fullName evidence="3">DUF4430 domain-containing protein</fullName>
    </submittedName>
</protein>
<evidence type="ECO:0000256" key="1">
    <source>
        <dbReference type="SAM" id="Phobius"/>
    </source>
</evidence>
<accession>A0A927W3T6</accession>
<name>A0A927W3T6_9CLOT</name>
<keyword evidence="1" id="KW-0472">Membrane</keyword>
<feature type="transmembrane region" description="Helical" evidence="1">
    <location>
        <begin position="42"/>
        <end position="59"/>
    </location>
</feature>
<evidence type="ECO:0000313" key="4">
    <source>
        <dbReference type="Proteomes" id="UP000768462"/>
    </source>
</evidence>
<dbReference type="Pfam" id="PF14478">
    <property type="entry name" value="DUF4430"/>
    <property type="match status" value="1"/>
</dbReference>
<dbReference type="Gene3D" id="2.170.130.30">
    <property type="match status" value="1"/>
</dbReference>
<feature type="domain" description="Transcobalamin-like C-terminal" evidence="2">
    <location>
        <begin position="96"/>
        <end position="161"/>
    </location>
</feature>
<evidence type="ECO:0000259" key="2">
    <source>
        <dbReference type="Pfam" id="PF14478"/>
    </source>
</evidence>
<comment type="caution">
    <text evidence="3">The sequence shown here is derived from an EMBL/GenBank/DDBJ whole genome shotgun (WGS) entry which is preliminary data.</text>
</comment>
<sequence>MEMEFLHRDKAHSSHENLSFSNEGELFYLLGGEAMKKNMKSIIISLIVIIIAIGGFFIYKNFNAKQKVEGDKTIEVTVISEKDKHEKTYTHKTNAETLGKALDEMKIIVADTSQATRFITGVDGLNADANKQEWWNLKINGENSQTGIDDTAIKDGDKIELILTIGW</sequence>
<keyword evidence="1" id="KW-1133">Transmembrane helix</keyword>
<dbReference type="EMBL" id="SVCM01000081">
    <property type="protein sequence ID" value="MBE6059987.1"/>
    <property type="molecule type" value="Genomic_DNA"/>
</dbReference>
<evidence type="ECO:0000313" key="3">
    <source>
        <dbReference type="EMBL" id="MBE6059987.1"/>
    </source>
</evidence>